<dbReference type="Proteomes" id="UP000054495">
    <property type="component" value="Unassembled WGS sequence"/>
</dbReference>
<keyword evidence="3" id="KW-1185">Reference proteome</keyword>
<dbReference type="EMBL" id="KE125179">
    <property type="protein sequence ID" value="EPB70575.1"/>
    <property type="molecule type" value="Genomic_DNA"/>
</dbReference>
<dbReference type="PANTHER" id="PTHR31362:SF0">
    <property type="entry name" value="EXOSTOSIN DOMAIN-CONTAINING PROTEIN-RELATED"/>
    <property type="match status" value="1"/>
</dbReference>
<accession>A0A0D6LEQ9</accession>
<dbReference type="PANTHER" id="PTHR31362">
    <property type="entry name" value="GLYCOSYLTRANSFERASE STELLO1-RELATED"/>
    <property type="match status" value="1"/>
</dbReference>
<sequence>MVTIRLSPVPILLALLLLLHLDYFGYVNLFHRRIELTKDFRLVWMEKRIDNPALNSYRTQETKEEEDPNHERQRKQLSMFADVEKWCARANYTDFTPLPSPDELAALHQKEEVWDELRNKGFPEIITPFNYINVSEKEVFQGYFIYLCLMKAKYLHIDNVEGTVIVFSYGTIAHSYKIMTEGFFMMSDDATFNFWHTLNLRNVMHPTGITYRDFTGMWWPSPYGKSAVERALMLITDKYRDDLSVKGMWKSYQDEVERFPLGKAIVNVSASDIKLPPSEYKYLWEEDRDRFGPKIPVGFQLGPS</sequence>
<gene>
    <name evidence="2" type="ORF">ANCCEY_10330</name>
</gene>
<proteinExistence type="predicted"/>
<dbReference type="AlphaFoldDB" id="A0A0D6LEQ9"/>
<dbReference type="Pfam" id="PF03385">
    <property type="entry name" value="STELLO"/>
    <property type="match status" value="1"/>
</dbReference>
<name>A0A0D6LEQ9_9BILA</name>
<organism evidence="2 3">
    <name type="scientific">Ancylostoma ceylanicum</name>
    <dbReference type="NCBI Taxonomy" id="53326"/>
    <lineage>
        <taxon>Eukaryota</taxon>
        <taxon>Metazoa</taxon>
        <taxon>Ecdysozoa</taxon>
        <taxon>Nematoda</taxon>
        <taxon>Chromadorea</taxon>
        <taxon>Rhabditida</taxon>
        <taxon>Rhabditina</taxon>
        <taxon>Rhabditomorpha</taxon>
        <taxon>Strongyloidea</taxon>
        <taxon>Ancylostomatidae</taxon>
        <taxon>Ancylostomatinae</taxon>
        <taxon>Ancylostoma</taxon>
    </lineage>
</organism>
<protein>
    <submittedName>
        <fullName evidence="2">Uncharacterized protein</fullName>
    </submittedName>
</protein>
<feature type="region of interest" description="Disordered" evidence="1">
    <location>
        <begin position="55"/>
        <end position="74"/>
    </location>
</feature>
<evidence type="ECO:0000313" key="3">
    <source>
        <dbReference type="Proteomes" id="UP000054495"/>
    </source>
</evidence>
<reference evidence="2 3" key="1">
    <citation type="submission" date="2013-05" db="EMBL/GenBank/DDBJ databases">
        <title>Draft genome of the parasitic nematode Anyclostoma ceylanicum.</title>
        <authorList>
            <person name="Mitreva M."/>
        </authorList>
    </citation>
    <scope>NUCLEOTIDE SEQUENCE [LARGE SCALE GENOMIC DNA]</scope>
</reference>
<evidence type="ECO:0000256" key="1">
    <source>
        <dbReference type="SAM" id="MobiDB-lite"/>
    </source>
</evidence>
<evidence type="ECO:0000313" key="2">
    <source>
        <dbReference type="EMBL" id="EPB70575.1"/>
    </source>
</evidence>
<dbReference type="InterPro" id="IPR005049">
    <property type="entry name" value="STL-like"/>
</dbReference>